<name>A0ABW5NGP1_9SPHI</name>
<proteinExistence type="predicted"/>
<evidence type="ECO:0000313" key="2">
    <source>
        <dbReference type="Proteomes" id="UP001597393"/>
    </source>
</evidence>
<organism evidence="1 2">
    <name type="scientific">Sphingobacterium corticis</name>
    <dbReference type="NCBI Taxonomy" id="1812823"/>
    <lineage>
        <taxon>Bacteria</taxon>
        <taxon>Pseudomonadati</taxon>
        <taxon>Bacteroidota</taxon>
        <taxon>Sphingobacteriia</taxon>
        <taxon>Sphingobacteriales</taxon>
        <taxon>Sphingobacteriaceae</taxon>
        <taxon>Sphingobacterium</taxon>
    </lineage>
</organism>
<dbReference type="RefSeq" id="WP_380867577.1">
    <property type="nucleotide sequence ID" value="NZ_JBHUMA010000004.1"/>
</dbReference>
<reference evidence="2" key="1">
    <citation type="journal article" date="2019" name="Int. J. Syst. Evol. Microbiol.">
        <title>The Global Catalogue of Microorganisms (GCM) 10K type strain sequencing project: providing services to taxonomists for standard genome sequencing and annotation.</title>
        <authorList>
            <consortium name="The Broad Institute Genomics Platform"/>
            <consortium name="The Broad Institute Genome Sequencing Center for Infectious Disease"/>
            <person name="Wu L."/>
            <person name="Ma J."/>
        </authorList>
    </citation>
    <scope>NUCLEOTIDE SEQUENCE [LARGE SCALE GENOMIC DNA]</scope>
    <source>
        <strain evidence="2">KCTC 42248</strain>
    </source>
</reference>
<comment type="caution">
    <text evidence="1">The sequence shown here is derived from an EMBL/GenBank/DDBJ whole genome shotgun (WGS) entry which is preliminary data.</text>
</comment>
<accession>A0ABW5NGP1</accession>
<dbReference type="Gene3D" id="2.40.160.130">
    <property type="entry name" value="Capsule assembly protein Wzi"/>
    <property type="match status" value="1"/>
</dbReference>
<protein>
    <submittedName>
        <fullName evidence="1">Gliding motility protein RemB</fullName>
    </submittedName>
</protein>
<sequence length="518" mass="59201">MDTLNFGKSLAKWFVCIFVIALLNEARAQISYQPYSYQRYHYFQKERYADTTLGHTAVKPLVQRTLGDFDLSPGLPDSTKNWFLRKIFDEHLVQVVKEDHSFYLDFLPDFIVGTQSGTHQKSLWTNTRGAQAGLTVGDKFSLYVNFFENQARFPTHIDSAAKRIGGIPGQGFSKNVETSRFDWMNATVNMTYEVNPALRMTLAYDKMHIGDGYRSVLMSESPYNFAHAHVSGKVKKFQYNSVWGTMLDRHNPRTYAGDTAAFTTRLGEGIKFAAFQYVDYLAADNFTVGLFHSLIWAQSDASHDGGANGGLGLNVKYRPFPKWIVYGQLYADQLSKFNFNKDKDRRTAYQLGLKTHDLFQVDRLNITLEFNQAAPYTYQHPNNRINYSNNGESIAHPNGANFREVLGILTYRWKQFDFYGQSMFSRYGVDPSASTNVGHDILRSDMSDAAFRIGRGDLRNLFYNEIRAAYILNPRYNLRAEIGLINRIEDAPNSIGRTTANIFTIGLRSSFRAFQTEY</sequence>
<dbReference type="Proteomes" id="UP001597393">
    <property type="component" value="Unassembled WGS sequence"/>
</dbReference>
<gene>
    <name evidence="1" type="ORF">ACFSQ3_03690</name>
</gene>
<dbReference type="EMBL" id="JBHUMA010000004">
    <property type="protein sequence ID" value="MFD2598045.1"/>
    <property type="molecule type" value="Genomic_DNA"/>
</dbReference>
<dbReference type="InterPro" id="IPR038636">
    <property type="entry name" value="Wzi_sf"/>
</dbReference>
<keyword evidence="2" id="KW-1185">Reference proteome</keyword>
<evidence type="ECO:0000313" key="1">
    <source>
        <dbReference type="EMBL" id="MFD2598045.1"/>
    </source>
</evidence>